<keyword evidence="2" id="KW-0328">Glycosyltransferase</keyword>
<dbReference type="PANTHER" id="PTHR11929">
    <property type="entry name" value="ALPHA- 1,3 -FUCOSYLTRANSFERASE"/>
    <property type="match status" value="1"/>
</dbReference>
<dbReference type="Pfam" id="PF00852">
    <property type="entry name" value="Glyco_transf_10"/>
    <property type="match status" value="1"/>
</dbReference>
<accession>A0ABV1Z882</accession>
<evidence type="ECO:0000313" key="5">
    <source>
        <dbReference type="EMBL" id="MER9408165.1"/>
    </source>
</evidence>
<evidence type="ECO:0000313" key="6">
    <source>
        <dbReference type="Proteomes" id="UP001433071"/>
    </source>
</evidence>
<dbReference type="PANTHER" id="PTHR11929:SF194">
    <property type="entry name" value="ALPHA-(1,3)-FUCOSYLTRANSFERASE 10"/>
    <property type="match status" value="1"/>
</dbReference>
<dbReference type="RefSeq" id="WP_352562101.1">
    <property type="nucleotide sequence ID" value="NZ_JAMYQB010000035.1"/>
</dbReference>
<evidence type="ECO:0000256" key="2">
    <source>
        <dbReference type="ARBA" id="ARBA00022676"/>
    </source>
</evidence>
<dbReference type="InterPro" id="IPR055270">
    <property type="entry name" value="Glyco_tran_10_C"/>
</dbReference>
<evidence type="ECO:0000259" key="4">
    <source>
        <dbReference type="Pfam" id="PF00852"/>
    </source>
</evidence>
<sequence>MQSDNCLDSRSRKVYAARRYRNPEWRLSTFTSEGSGTALSANLLTERPAPIVATCLDSWGVLDDAIHHLTPKGSGIWNNVAFARTTSFVPDWHIVFNSASLFGLPVDIEASPNRTIFAIGEPPTKAHRAFHEGQGKNTIVLTSDAELVARQNAARRFVLSPPITRSWSVNKTYDQLLVSEVVDKPLRLSWITSNIALLKGHRYRLAFLERLRKELDFDLFGRGFRLIGDKWNALAPYRYSIAFENTRADYYFTEKLMDCFVAETMPIYYGSPAITRFFPSDSMVLIDPEDKNVIQKIQEIINSDLWKERRGAIREAKRLVLEKYNTFAYLAGFIESVQDKPLPPEIIHIESPEVDFSIDE</sequence>
<evidence type="ECO:0000256" key="1">
    <source>
        <dbReference type="ARBA" id="ARBA00008919"/>
    </source>
</evidence>
<comment type="caution">
    <text evidence="5">The sequence shown here is derived from an EMBL/GenBank/DDBJ whole genome shotgun (WGS) entry which is preliminary data.</text>
</comment>
<keyword evidence="3" id="KW-0808">Transferase</keyword>
<organism evidence="5 6">
    <name type="scientific">Mesorhizobium caraganae</name>
    <dbReference type="NCBI Taxonomy" id="483206"/>
    <lineage>
        <taxon>Bacteria</taxon>
        <taxon>Pseudomonadati</taxon>
        <taxon>Pseudomonadota</taxon>
        <taxon>Alphaproteobacteria</taxon>
        <taxon>Hyphomicrobiales</taxon>
        <taxon>Phyllobacteriaceae</taxon>
        <taxon>Mesorhizobium</taxon>
    </lineage>
</organism>
<dbReference type="SUPFAM" id="SSF53756">
    <property type="entry name" value="UDP-Glycosyltransferase/glycogen phosphorylase"/>
    <property type="match status" value="1"/>
</dbReference>
<protein>
    <submittedName>
        <fullName evidence="5">Glycosyltransferase family 10</fullName>
    </submittedName>
</protein>
<gene>
    <name evidence="5" type="ORF">NKI36_29605</name>
</gene>
<keyword evidence="6" id="KW-1185">Reference proteome</keyword>
<comment type="similarity">
    <text evidence="1">Belongs to the glycosyltransferase 10 family.</text>
</comment>
<dbReference type="InterPro" id="IPR001503">
    <property type="entry name" value="Glyco_trans_10"/>
</dbReference>
<dbReference type="InterPro" id="IPR038577">
    <property type="entry name" value="GT10-like_C_sf"/>
</dbReference>
<feature type="domain" description="Fucosyltransferase C-terminal" evidence="4">
    <location>
        <begin position="187"/>
        <end position="287"/>
    </location>
</feature>
<proteinExistence type="inferred from homology"/>
<reference evidence="5 6" key="1">
    <citation type="journal article" date="2024" name="Proc. Natl. Acad. Sci. U.S.A.">
        <title>The evolutionary genomics of adaptation to stress in wild rhizobium bacteria.</title>
        <authorList>
            <person name="Kehlet-Delgado H."/>
            <person name="Montoya A.P."/>
            <person name="Jensen K.T."/>
            <person name="Wendlandt C.E."/>
            <person name="Dexheimer C."/>
            <person name="Roberts M."/>
            <person name="Torres Martinez L."/>
            <person name="Friesen M.L."/>
            <person name="Griffitts J.S."/>
            <person name="Porter S.S."/>
        </authorList>
    </citation>
    <scope>NUCLEOTIDE SEQUENCE [LARGE SCALE GENOMIC DNA]</scope>
    <source>
        <strain evidence="5 6">M0641</strain>
    </source>
</reference>
<evidence type="ECO:0000256" key="3">
    <source>
        <dbReference type="ARBA" id="ARBA00022679"/>
    </source>
</evidence>
<dbReference type="Proteomes" id="UP001433071">
    <property type="component" value="Unassembled WGS sequence"/>
</dbReference>
<dbReference type="EMBL" id="JAMYQB010000035">
    <property type="protein sequence ID" value="MER9408165.1"/>
    <property type="molecule type" value="Genomic_DNA"/>
</dbReference>
<name>A0ABV1Z882_9HYPH</name>
<dbReference type="Gene3D" id="3.40.50.11660">
    <property type="entry name" value="Glycosyl transferase family 10, C-terminal domain"/>
    <property type="match status" value="1"/>
</dbReference>